<dbReference type="RefSeq" id="WP_344876043.1">
    <property type="nucleotide sequence ID" value="NZ_BAABAL010000012.1"/>
</dbReference>
<comment type="caution">
    <text evidence="2">The sequence shown here is derived from an EMBL/GenBank/DDBJ whole genome shotgun (WGS) entry which is preliminary data.</text>
</comment>
<evidence type="ECO:0000256" key="1">
    <source>
        <dbReference type="SAM" id="MobiDB-lite"/>
    </source>
</evidence>
<keyword evidence="3" id="KW-1185">Reference proteome</keyword>
<accession>A0ABP7SCW5</accession>
<protein>
    <submittedName>
        <fullName evidence="2">Uncharacterized protein</fullName>
    </submittedName>
</protein>
<dbReference type="EMBL" id="BAABAL010000012">
    <property type="protein sequence ID" value="GAA4010013.1"/>
    <property type="molecule type" value="Genomic_DNA"/>
</dbReference>
<dbReference type="Proteomes" id="UP001501747">
    <property type="component" value="Unassembled WGS sequence"/>
</dbReference>
<organism evidence="2 3">
    <name type="scientific">Allokutzneria multivorans</name>
    <dbReference type="NCBI Taxonomy" id="1142134"/>
    <lineage>
        <taxon>Bacteria</taxon>
        <taxon>Bacillati</taxon>
        <taxon>Actinomycetota</taxon>
        <taxon>Actinomycetes</taxon>
        <taxon>Pseudonocardiales</taxon>
        <taxon>Pseudonocardiaceae</taxon>
        <taxon>Allokutzneria</taxon>
    </lineage>
</organism>
<sequence>MTAVLTARRSALVPPPAADPTWHSAAGSLPEAHVPATYDGAPRPLPGMSPPVYRAECGALCSDSEASPDAPRCRACAEIHADHTALYPLTRA</sequence>
<evidence type="ECO:0000313" key="3">
    <source>
        <dbReference type="Proteomes" id="UP001501747"/>
    </source>
</evidence>
<name>A0ABP7SCW5_9PSEU</name>
<proteinExistence type="predicted"/>
<feature type="region of interest" description="Disordered" evidence="1">
    <location>
        <begin position="1"/>
        <end position="47"/>
    </location>
</feature>
<gene>
    <name evidence="2" type="ORF">GCM10022247_35200</name>
</gene>
<reference evidence="3" key="1">
    <citation type="journal article" date="2019" name="Int. J. Syst. Evol. Microbiol.">
        <title>The Global Catalogue of Microorganisms (GCM) 10K type strain sequencing project: providing services to taxonomists for standard genome sequencing and annotation.</title>
        <authorList>
            <consortium name="The Broad Institute Genomics Platform"/>
            <consortium name="The Broad Institute Genome Sequencing Center for Infectious Disease"/>
            <person name="Wu L."/>
            <person name="Ma J."/>
        </authorList>
    </citation>
    <scope>NUCLEOTIDE SEQUENCE [LARGE SCALE GENOMIC DNA]</scope>
    <source>
        <strain evidence="3">JCM 17342</strain>
    </source>
</reference>
<evidence type="ECO:0000313" key="2">
    <source>
        <dbReference type="EMBL" id="GAA4010013.1"/>
    </source>
</evidence>